<sequence>MNNRKYLLYIEIIKAFLHYILYFAILCIGLKLLDRKTNVLLHFFLLLPAAYVSLAIQKRTRHIWSFFLLHVLMIGGYAFLAPSPIHILLYLPYMFALLISGFKTRLLEEERPAANASLYLVSIFILLYFAAKYFKLPEITSYLFCWLIIYVLLYYINMYLINFEKFFRTHAGLSNVPIQKIKSTNHTLVLFFASLSLGVMVLFQYIPLNKLIILLKEIVLSIIKSILSFLKQFEGAETIPEQNSNDAPIDFSVFIDKEQVPSPFWEFFQKIITGFITFSVFAFVIGLVIFSLYKLYRLFYERKYTFLTDKTEFISPFDQKESLGFPTIKTFLERFRPAYGSAPRERIRKLFFKAVSSSTAYEEIKNSMTPKELSKIALGAQKEYTLFTNKNQGQKKISYPNGVESLTNYAKGESPQKQLTYYYEKARYGKEACTKEDLQRVKSLLHHVR</sequence>
<name>A0A6S6QQ55_9FIRM</name>
<accession>A0A6S6QQ55</accession>
<evidence type="ECO:0000313" key="1">
    <source>
        <dbReference type="EMBL" id="BCJ93473.1"/>
    </source>
</evidence>
<keyword evidence="2" id="KW-1185">Reference proteome</keyword>
<dbReference type="KEGG" id="acel:acsn021_10420"/>
<organism evidence="1 2">
    <name type="scientific">Anaerocolumna cellulosilytica</name>
    <dbReference type="NCBI Taxonomy" id="433286"/>
    <lineage>
        <taxon>Bacteria</taxon>
        <taxon>Bacillati</taxon>
        <taxon>Bacillota</taxon>
        <taxon>Clostridia</taxon>
        <taxon>Lachnospirales</taxon>
        <taxon>Lachnospiraceae</taxon>
        <taxon>Anaerocolumna</taxon>
    </lineage>
</organism>
<evidence type="ECO:0000313" key="2">
    <source>
        <dbReference type="Proteomes" id="UP000515561"/>
    </source>
</evidence>
<reference evidence="1 2" key="1">
    <citation type="journal article" date="2016" name="Int. J. Syst. Evol. Microbiol.">
        <title>Descriptions of Anaerotaenia torta gen. nov., sp. nov. and Anaerocolumna cellulosilytica gen. nov., sp. nov. isolated from a methanogenic reactor of cattle waste.</title>
        <authorList>
            <person name="Uek A."/>
            <person name="Ohtaki Y."/>
            <person name="Kaku N."/>
            <person name="Ueki K."/>
        </authorList>
    </citation>
    <scope>NUCLEOTIDE SEQUENCE [LARGE SCALE GENOMIC DNA]</scope>
    <source>
        <strain evidence="1 2">SN021</strain>
    </source>
</reference>
<gene>
    <name evidence="1" type="ORF">acsn021_10420</name>
</gene>
<proteinExistence type="predicted"/>
<dbReference type="AlphaFoldDB" id="A0A6S6QQ55"/>
<dbReference type="Proteomes" id="UP000515561">
    <property type="component" value="Chromosome"/>
</dbReference>
<dbReference type="EMBL" id="AP023367">
    <property type="protein sequence ID" value="BCJ93473.1"/>
    <property type="molecule type" value="Genomic_DNA"/>
</dbReference>
<protein>
    <submittedName>
        <fullName evidence="1">Uncharacterized protein</fullName>
    </submittedName>
</protein>
<dbReference type="RefSeq" id="WP_184090740.1">
    <property type="nucleotide sequence ID" value="NZ_AP023367.1"/>
</dbReference>